<evidence type="ECO:0000256" key="9">
    <source>
        <dbReference type="ARBA" id="ARBA00023027"/>
    </source>
</evidence>
<comment type="subcellular location">
    <subcellularLocation>
        <location evidence="12 13">Cell membrane</location>
        <topology evidence="12 13">Multi-pass membrane protein</topology>
    </subcellularLocation>
    <subcellularLocation>
        <location evidence="1">Membrane</location>
        <topology evidence="1">Multi-pass membrane protein</topology>
    </subcellularLocation>
</comment>
<evidence type="ECO:0000256" key="10">
    <source>
        <dbReference type="ARBA" id="ARBA00023075"/>
    </source>
</evidence>
<dbReference type="GO" id="GO:0008137">
    <property type="term" value="F:NADH dehydrogenase (ubiquinone) activity"/>
    <property type="evidence" value="ECO:0007669"/>
    <property type="project" value="InterPro"/>
</dbReference>
<dbReference type="AlphaFoldDB" id="A0A934KCM4"/>
<dbReference type="PANTHER" id="PTHR11058:SF21">
    <property type="entry name" value="NADH-QUINONE OXIDOREDUCTASE SUBUNIT A"/>
    <property type="match status" value="1"/>
</dbReference>
<dbReference type="InterPro" id="IPR038430">
    <property type="entry name" value="NDAH_ubi_oxred_su3_sf"/>
</dbReference>
<keyword evidence="3 12" id="KW-0813">Transport</keyword>
<keyword evidence="5 12" id="KW-0812">Transmembrane</keyword>
<organism evidence="14 15">
    <name type="scientific">Candidatus Dormiibacter inghamiae</name>
    <dbReference type="NCBI Taxonomy" id="3127013"/>
    <lineage>
        <taxon>Bacteria</taxon>
        <taxon>Bacillati</taxon>
        <taxon>Candidatus Dormiibacterota</taxon>
        <taxon>Candidatus Dormibacteria</taxon>
        <taxon>Candidatus Dormibacterales</taxon>
        <taxon>Candidatus Dormibacteraceae</taxon>
        <taxon>Candidatus Dormiibacter</taxon>
    </lineage>
</organism>
<dbReference type="Gene3D" id="1.20.58.1610">
    <property type="entry name" value="NADH:ubiquinone/plastoquinone oxidoreductase, chain 3"/>
    <property type="match status" value="1"/>
</dbReference>
<dbReference type="HAMAP" id="MF_01394">
    <property type="entry name" value="NDH1_NuoA"/>
    <property type="match status" value="1"/>
</dbReference>
<keyword evidence="7 12" id="KW-1278">Translocase</keyword>
<dbReference type="GO" id="GO:0030964">
    <property type="term" value="C:NADH dehydrogenase complex"/>
    <property type="evidence" value="ECO:0007669"/>
    <property type="project" value="TreeGrafter"/>
</dbReference>
<keyword evidence="4 12" id="KW-1003">Cell membrane</keyword>
<evidence type="ECO:0000256" key="12">
    <source>
        <dbReference type="HAMAP-Rule" id="MF_01394"/>
    </source>
</evidence>
<evidence type="ECO:0000256" key="2">
    <source>
        <dbReference type="ARBA" id="ARBA00008472"/>
    </source>
</evidence>
<feature type="transmembrane region" description="Helical" evidence="12">
    <location>
        <begin position="62"/>
        <end position="85"/>
    </location>
</feature>
<name>A0A934KCM4_9BACT</name>
<comment type="caution">
    <text evidence="14">The sequence shown here is derived from an EMBL/GenBank/DDBJ whole genome shotgun (WGS) entry which is preliminary data.</text>
</comment>
<evidence type="ECO:0000256" key="6">
    <source>
        <dbReference type="ARBA" id="ARBA00022719"/>
    </source>
</evidence>
<keyword evidence="9 12" id="KW-0520">NAD</keyword>
<feature type="transmembrane region" description="Helical" evidence="12">
    <location>
        <begin position="12"/>
        <end position="32"/>
    </location>
</feature>
<dbReference type="Pfam" id="PF00507">
    <property type="entry name" value="Oxidored_q4"/>
    <property type="match status" value="1"/>
</dbReference>
<dbReference type="InterPro" id="IPR023043">
    <property type="entry name" value="NAD(P)H_OxRDtase_bac/plastid"/>
</dbReference>
<keyword evidence="6 12" id="KW-0874">Quinone</keyword>
<dbReference type="Proteomes" id="UP000620075">
    <property type="component" value="Unassembled WGS sequence"/>
</dbReference>
<evidence type="ECO:0000256" key="4">
    <source>
        <dbReference type="ARBA" id="ARBA00022475"/>
    </source>
</evidence>
<protein>
    <recommendedName>
        <fullName evidence="12">NADH-quinone oxidoreductase subunit A</fullName>
        <ecNumber evidence="12">7.1.1.-</ecNumber>
    </recommendedName>
    <alternativeName>
        <fullName evidence="12">NADH dehydrogenase I subunit A</fullName>
    </alternativeName>
    <alternativeName>
        <fullName evidence="12">NDH-1 subunit A</fullName>
    </alternativeName>
    <alternativeName>
        <fullName evidence="12">NUO1</fullName>
    </alternativeName>
</protein>
<gene>
    <name evidence="12" type="primary">nuoA</name>
    <name evidence="14" type="ORF">JF888_07395</name>
</gene>
<comment type="similarity">
    <text evidence="2 12 13">Belongs to the complex I subunit 3 family.</text>
</comment>
<keyword evidence="10 12" id="KW-0830">Ubiquinone</keyword>
<evidence type="ECO:0000256" key="5">
    <source>
        <dbReference type="ARBA" id="ARBA00022692"/>
    </source>
</evidence>
<keyword evidence="11 12" id="KW-0472">Membrane</keyword>
<evidence type="ECO:0000256" key="1">
    <source>
        <dbReference type="ARBA" id="ARBA00004141"/>
    </source>
</evidence>
<evidence type="ECO:0000256" key="3">
    <source>
        <dbReference type="ARBA" id="ARBA00022448"/>
    </source>
</evidence>
<evidence type="ECO:0000256" key="7">
    <source>
        <dbReference type="ARBA" id="ARBA00022967"/>
    </source>
</evidence>
<evidence type="ECO:0000313" key="15">
    <source>
        <dbReference type="Proteomes" id="UP000620075"/>
    </source>
</evidence>
<dbReference type="EC" id="7.1.1.-" evidence="12"/>
<dbReference type="GO" id="GO:0048038">
    <property type="term" value="F:quinone binding"/>
    <property type="evidence" value="ECO:0007669"/>
    <property type="project" value="UniProtKB-KW"/>
</dbReference>
<evidence type="ECO:0000256" key="13">
    <source>
        <dbReference type="RuleBase" id="RU003639"/>
    </source>
</evidence>
<sequence length="120" mass="13815">MFLLSDYAPLVIYTVIVVLVVGLLLTLSYVLGPAKAYTAKRLPYESGMVPTTPARQRMSVRFYLTAMLFIIFDVEAVFFYPWAVILRQLKWFGVIEMFVFIAILLVALGHIWRKGGFDWE</sequence>
<evidence type="ECO:0000313" key="14">
    <source>
        <dbReference type="EMBL" id="MBJ7602999.1"/>
    </source>
</evidence>
<reference evidence="14 15" key="1">
    <citation type="submission" date="2020-10" db="EMBL/GenBank/DDBJ databases">
        <title>Ca. Dormibacterota MAGs.</title>
        <authorList>
            <person name="Montgomery K."/>
        </authorList>
    </citation>
    <scope>NUCLEOTIDE SEQUENCE [LARGE SCALE GENOMIC DNA]</scope>
    <source>
        <strain evidence="14">SC8811_S16_3</strain>
    </source>
</reference>
<comment type="subunit">
    <text evidence="12">NDH-1 is composed of 14 different subunits. Subunits NuoA, H, J, K, L, M, N constitute the membrane sector of the complex.</text>
</comment>
<evidence type="ECO:0000256" key="8">
    <source>
        <dbReference type="ARBA" id="ARBA00022989"/>
    </source>
</evidence>
<dbReference type="GO" id="GO:0005886">
    <property type="term" value="C:plasma membrane"/>
    <property type="evidence" value="ECO:0007669"/>
    <property type="project" value="UniProtKB-SubCell"/>
</dbReference>
<dbReference type="RefSeq" id="WP_338178272.1">
    <property type="nucleotide sequence ID" value="NZ_JAEKNQ010000030.1"/>
</dbReference>
<comment type="function">
    <text evidence="12">NDH-1 shuttles electrons from NADH, via FMN and iron-sulfur (Fe-S) centers, to quinones in the respiratory chain. The immediate electron acceptor for the enzyme in this species is believed to be ubiquinone. Couples the redox reaction to proton translocation (for every two electrons transferred, four hydrogen ions are translocated across the cytoplasmic membrane), and thus conserves the redox energy in a proton gradient.</text>
</comment>
<comment type="catalytic activity">
    <reaction evidence="12 13">
        <text>a quinone + NADH + 5 H(+)(in) = a quinol + NAD(+) + 4 H(+)(out)</text>
        <dbReference type="Rhea" id="RHEA:57888"/>
        <dbReference type="ChEBI" id="CHEBI:15378"/>
        <dbReference type="ChEBI" id="CHEBI:24646"/>
        <dbReference type="ChEBI" id="CHEBI:57540"/>
        <dbReference type="ChEBI" id="CHEBI:57945"/>
        <dbReference type="ChEBI" id="CHEBI:132124"/>
    </reaction>
</comment>
<dbReference type="InterPro" id="IPR000440">
    <property type="entry name" value="NADH_UbQ/plastoQ_OxRdtase_su3"/>
</dbReference>
<dbReference type="EMBL" id="JAEKNQ010000030">
    <property type="protein sequence ID" value="MBJ7602999.1"/>
    <property type="molecule type" value="Genomic_DNA"/>
</dbReference>
<evidence type="ECO:0000256" key="11">
    <source>
        <dbReference type="ARBA" id="ARBA00023136"/>
    </source>
</evidence>
<proteinExistence type="inferred from homology"/>
<feature type="transmembrane region" description="Helical" evidence="12">
    <location>
        <begin position="91"/>
        <end position="112"/>
    </location>
</feature>
<dbReference type="PANTHER" id="PTHR11058">
    <property type="entry name" value="NADH-UBIQUINONE OXIDOREDUCTASE CHAIN 3"/>
    <property type="match status" value="1"/>
</dbReference>
<accession>A0A934KCM4</accession>
<dbReference type="GO" id="GO:0050136">
    <property type="term" value="F:NADH dehydrogenase (quinone) (non-electrogenic) activity"/>
    <property type="evidence" value="ECO:0007669"/>
    <property type="project" value="UniProtKB-UniRule"/>
</dbReference>
<keyword evidence="8 12" id="KW-1133">Transmembrane helix</keyword>